<evidence type="ECO:0000313" key="1">
    <source>
        <dbReference type="EMBL" id="MBC5727434.1"/>
    </source>
</evidence>
<evidence type="ECO:0000313" key="2">
    <source>
        <dbReference type="EMBL" id="MBC5727446.1"/>
    </source>
</evidence>
<organism evidence="1 3">
    <name type="scientific">Ruminococcus intestinalis</name>
    <dbReference type="NCBI Taxonomy" id="2763066"/>
    <lineage>
        <taxon>Bacteria</taxon>
        <taxon>Bacillati</taxon>
        <taxon>Bacillota</taxon>
        <taxon>Clostridia</taxon>
        <taxon>Eubacteriales</taxon>
        <taxon>Oscillospiraceae</taxon>
        <taxon>Ruminococcus</taxon>
    </lineage>
</organism>
<proteinExistence type="predicted"/>
<evidence type="ECO:0000313" key="3">
    <source>
        <dbReference type="Proteomes" id="UP000636755"/>
    </source>
</evidence>
<reference evidence="1 3" key="1">
    <citation type="submission" date="2020-08" db="EMBL/GenBank/DDBJ databases">
        <title>Genome public.</title>
        <authorList>
            <person name="Liu C."/>
            <person name="Sun Q."/>
        </authorList>
    </citation>
    <scope>NUCLEOTIDE SEQUENCE [LARGE SCALE GENOMIC DNA]</scope>
    <source>
        <strain evidence="1 3">NSJ-71</strain>
    </source>
</reference>
<evidence type="ECO:0008006" key="4">
    <source>
        <dbReference type="Google" id="ProtNLM"/>
    </source>
</evidence>
<keyword evidence="3" id="KW-1185">Reference proteome</keyword>
<sequence>MKVKIIGKRSGSFTDKKTGELVSFGKMSCIIPFPLDQKDSEGEQALEVSVRPDVLVNVPVPSEAELDFNQYGSLIGINLL</sequence>
<dbReference type="RefSeq" id="WP_186934752.1">
    <property type="nucleotide sequence ID" value="NZ_JACOPS010000001.1"/>
</dbReference>
<accession>A0ABR7HIU8</accession>
<dbReference type="Proteomes" id="UP000636755">
    <property type="component" value="Unassembled WGS sequence"/>
</dbReference>
<name>A0ABR7HIU8_9FIRM</name>
<dbReference type="EMBL" id="JACOPS010000001">
    <property type="protein sequence ID" value="MBC5727434.1"/>
    <property type="molecule type" value="Genomic_DNA"/>
</dbReference>
<comment type="caution">
    <text evidence="1">The sequence shown here is derived from an EMBL/GenBank/DDBJ whole genome shotgun (WGS) entry which is preliminary data.</text>
</comment>
<protein>
    <recommendedName>
        <fullName evidence="4">DUF961 domain-containing protein</fullName>
    </recommendedName>
</protein>
<dbReference type="EMBL" id="JACOPS010000001">
    <property type="protein sequence ID" value="MBC5727446.1"/>
    <property type="molecule type" value="Genomic_DNA"/>
</dbReference>
<gene>
    <name evidence="1" type="ORF">H8R91_02585</name>
    <name evidence="2" type="ORF">H8R91_02645</name>
</gene>